<evidence type="ECO:0000313" key="1">
    <source>
        <dbReference type="EMBL" id="KAI3772308.1"/>
    </source>
</evidence>
<dbReference type="EMBL" id="CM042047">
    <property type="protein sequence ID" value="KAI3772308.1"/>
    <property type="molecule type" value="Genomic_DNA"/>
</dbReference>
<dbReference type="Proteomes" id="UP001055879">
    <property type="component" value="Linkage Group LG01"/>
</dbReference>
<comment type="caution">
    <text evidence="1">The sequence shown here is derived from an EMBL/GenBank/DDBJ whole genome shotgun (WGS) entry which is preliminary data.</text>
</comment>
<organism evidence="1 2">
    <name type="scientific">Arctium lappa</name>
    <name type="common">Greater burdock</name>
    <name type="synonym">Lappa major</name>
    <dbReference type="NCBI Taxonomy" id="4217"/>
    <lineage>
        <taxon>Eukaryota</taxon>
        <taxon>Viridiplantae</taxon>
        <taxon>Streptophyta</taxon>
        <taxon>Embryophyta</taxon>
        <taxon>Tracheophyta</taxon>
        <taxon>Spermatophyta</taxon>
        <taxon>Magnoliopsida</taxon>
        <taxon>eudicotyledons</taxon>
        <taxon>Gunneridae</taxon>
        <taxon>Pentapetalae</taxon>
        <taxon>asterids</taxon>
        <taxon>campanulids</taxon>
        <taxon>Asterales</taxon>
        <taxon>Asteraceae</taxon>
        <taxon>Carduoideae</taxon>
        <taxon>Cardueae</taxon>
        <taxon>Arctiinae</taxon>
        <taxon>Arctium</taxon>
    </lineage>
</organism>
<proteinExistence type="predicted"/>
<accession>A0ACB9FND2</accession>
<gene>
    <name evidence="1" type="ORF">L6452_03490</name>
</gene>
<keyword evidence="2" id="KW-1185">Reference proteome</keyword>
<protein>
    <submittedName>
        <fullName evidence="1">Uncharacterized protein</fullName>
    </submittedName>
</protein>
<name>A0ACB9FND2_ARCLA</name>
<reference evidence="1 2" key="2">
    <citation type="journal article" date="2022" name="Mol. Ecol. Resour.">
        <title>The genomes of chicory, endive, great burdock and yacon provide insights into Asteraceae paleo-polyploidization history and plant inulin production.</title>
        <authorList>
            <person name="Fan W."/>
            <person name="Wang S."/>
            <person name="Wang H."/>
            <person name="Wang A."/>
            <person name="Jiang F."/>
            <person name="Liu H."/>
            <person name="Zhao H."/>
            <person name="Xu D."/>
            <person name="Zhang Y."/>
        </authorList>
    </citation>
    <scope>NUCLEOTIDE SEQUENCE [LARGE SCALE GENOMIC DNA]</scope>
    <source>
        <strain evidence="2">cv. Niubang</strain>
    </source>
</reference>
<reference evidence="2" key="1">
    <citation type="journal article" date="2022" name="Mol. Ecol. Resour.">
        <title>The genomes of chicory, endive, great burdock and yacon provide insights into Asteraceae palaeo-polyploidization history and plant inulin production.</title>
        <authorList>
            <person name="Fan W."/>
            <person name="Wang S."/>
            <person name="Wang H."/>
            <person name="Wang A."/>
            <person name="Jiang F."/>
            <person name="Liu H."/>
            <person name="Zhao H."/>
            <person name="Xu D."/>
            <person name="Zhang Y."/>
        </authorList>
    </citation>
    <scope>NUCLEOTIDE SEQUENCE [LARGE SCALE GENOMIC DNA]</scope>
    <source>
        <strain evidence="2">cv. Niubang</strain>
    </source>
</reference>
<sequence length="163" mass="18293">MFTFLILHVYVFTVEFCCTLAQKYLRVVIRWIINWLSLQDHVCRSPNLSCSTYCDKICVLITVCSWEGYPETVLTTLCCYNFIGSYRSNCNAYDLQLETASVKQSTSAEHFPRTLCLLPLPLPLPLPSPSRPSPSSAGSGHFSQTFILSQALALIQTLSQSVI</sequence>
<evidence type="ECO:0000313" key="2">
    <source>
        <dbReference type="Proteomes" id="UP001055879"/>
    </source>
</evidence>